<proteinExistence type="predicted"/>
<organism evidence="1 2">
    <name type="scientific">Acetivibrio thermocellus (strain ATCC 27405 / DSM 1237 / JCM 9322 / NBRC 103400 / NCIMB 10682 / NRRL B-4536 / VPI 7372)</name>
    <name type="common">Clostridium thermocellum</name>
    <dbReference type="NCBI Taxonomy" id="203119"/>
    <lineage>
        <taxon>Bacteria</taxon>
        <taxon>Bacillati</taxon>
        <taxon>Bacillota</taxon>
        <taxon>Clostridia</taxon>
        <taxon>Eubacteriales</taxon>
        <taxon>Oscillospiraceae</taxon>
        <taxon>Acetivibrio</taxon>
    </lineage>
</organism>
<name>A3DEJ9_ACET2</name>
<dbReference type="AlphaFoldDB" id="A3DEJ9"/>
<dbReference type="RefSeq" id="WP_011838002.1">
    <property type="nucleotide sequence ID" value="NC_009012.1"/>
</dbReference>
<protein>
    <submittedName>
        <fullName evidence="1">Uncharacterized protein</fullName>
    </submittedName>
</protein>
<gene>
    <name evidence="1" type="ordered locus">Cthe_1146</name>
</gene>
<dbReference type="EMBL" id="CP000568">
    <property type="protein sequence ID" value="ABN52378.1"/>
    <property type="molecule type" value="Genomic_DNA"/>
</dbReference>
<dbReference type="OrthoDB" id="2082188at2"/>
<sequence length="120" mass="13573">MVEIIYEQLKTPKSVEELHQRLKESGVKWNKAQLQLFLLMDSNIKKTGDLYSAGGNNLNTIILDIVDKVMDGKPMAPIKRIMKHIPSDIAVSAEVISKIAEESGKYKLHSNRVVLMRVKN</sequence>
<dbReference type="KEGG" id="cth:Cthe_1146"/>
<evidence type="ECO:0000313" key="1">
    <source>
        <dbReference type="EMBL" id="ABN52378.1"/>
    </source>
</evidence>
<dbReference type="STRING" id="203119.Cthe_1146"/>
<dbReference type="GeneID" id="35805970"/>
<reference evidence="2" key="1">
    <citation type="submission" date="2007-02" db="EMBL/GenBank/DDBJ databases">
        <title>Complete sequence of Clostridium thermocellum ATCC 27405.</title>
        <authorList>
            <consortium name="US DOE Joint Genome Institute"/>
            <person name="Copeland A."/>
            <person name="Lucas S."/>
            <person name="Lapidus A."/>
            <person name="Barry K."/>
            <person name="Detter J.C."/>
            <person name="Glavina del Rio T."/>
            <person name="Hammon N."/>
            <person name="Israni S."/>
            <person name="Dalin E."/>
            <person name="Tice H."/>
            <person name="Pitluck S."/>
            <person name="Chertkov O."/>
            <person name="Brettin T."/>
            <person name="Bruce D."/>
            <person name="Han C."/>
            <person name="Tapia R."/>
            <person name="Gilna P."/>
            <person name="Schmutz J."/>
            <person name="Larimer F."/>
            <person name="Land M."/>
            <person name="Hauser L."/>
            <person name="Kyrpides N."/>
            <person name="Mikhailova N."/>
            <person name="Wu J.H.D."/>
            <person name="Newcomb M."/>
            <person name="Richardson P."/>
        </authorList>
    </citation>
    <scope>NUCLEOTIDE SEQUENCE [LARGE SCALE GENOMIC DNA]</scope>
    <source>
        <strain evidence="2">ATCC 27405 / DSM 1237 / JCM 9322 / NBRC 103400 / NCIMB 10682 / NRRL B-4536 / VPI 7372</strain>
    </source>
</reference>
<accession>A3DEJ9</accession>
<keyword evidence="2" id="KW-1185">Reference proteome</keyword>
<dbReference type="HOGENOM" id="CLU_2045679_0_0_9"/>
<dbReference type="eggNOG" id="ENOG50308M6">
    <property type="taxonomic scope" value="Bacteria"/>
</dbReference>
<dbReference type="Proteomes" id="UP000002145">
    <property type="component" value="Chromosome"/>
</dbReference>
<reference evidence="1 2" key="2">
    <citation type="journal article" date="2013" name="Biotechnol. Biofuels">
        <title>Global transcriptome analysis of Clostridium thermocellum ATCC 27405 during growth on dilute acid pretreated Populus and switchgrass.</title>
        <authorList>
            <person name="Wilson C.M."/>
            <person name="Rodriguez M.Jr."/>
            <person name="Johnson C.M."/>
            <person name="Martin S.L."/>
            <person name="Chu T.M."/>
            <person name="Wolfinger R.D."/>
            <person name="Hauser L.J."/>
            <person name="Land M.L."/>
            <person name="Klingeman D.M."/>
            <person name="Syed M.H."/>
            <person name="Ragauskas A.J."/>
            <person name="Tschaplinski T.J."/>
            <person name="Mielenz J.R."/>
            <person name="Brown S.D."/>
        </authorList>
    </citation>
    <scope>NUCLEOTIDE SEQUENCE [LARGE SCALE GENOMIC DNA]</scope>
    <source>
        <strain evidence="2">ATCC 27405 / DSM 1237 / JCM 9322 / NBRC 103400 / NCIMB 10682 / NRRL B-4536 / VPI 7372</strain>
    </source>
</reference>
<evidence type="ECO:0000313" key="2">
    <source>
        <dbReference type="Proteomes" id="UP000002145"/>
    </source>
</evidence>